<evidence type="ECO:0000313" key="3">
    <source>
        <dbReference type="Proteomes" id="UP000254052"/>
    </source>
</evidence>
<keyword evidence="1" id="KW-0812">Transmembrane</keyword>
<reference evidence="2 3" key="1">
    <citation type="submission" date="2018-06" db="EMBL/GenBank/DDBJ databases">
        <authorList>
            <consortium name="Pathogen Informatics"/>
            <person name="Doyle S."/>
        </authorList>
    </citation>
    <scope>NUCLEOTIDE SEQUENCE [LARGE SCALE GENOMIC DNA]</scope>
    <source>
        <strain evidence="2 3">NCTC9962</strain>
    </source>
</reference>
<feature type="transmembrane region" description="Helical" evidence="1">
    <location>
        <begin position="6"/>
        <end position="27"/>
    </location>
</feature>
<keyword evidence="1" id="KW-1133">Transmembrane helix</keyword>
<gene>
    <name evidence="2" type="primary">eamA_1</name>
    <name evidence="2" type="ORF">NCTC9962_05051</name>
</gene>
<evidence type="ECO:0000256" key="1">
    <source>
        <dbReference type="SAM" id="Phobius"/>
    </source>
</evidence>
<dbReference type="AlphaFoldDB" id="A0A377BBS1"/>
<dbReference type="Proteomes" id="UP000254052">
    <property type="component" value="Unassembled WGS sequence"/>
</dbReference>
<sequence>MSRKDGVLALLVVVVWGLNFVVIKVGLHNMPPLMLAGLPLYAGRFSGHLFCCTTESTTEFALGVWINHQFCAVCLSVLRH</sequence>
<protein>
    <submittedName>
        <fullName evidence="2">O-acetylserine/cysteine export protein</fullName>
    </submittedName>
</protein>
<accession>A0A377BBS1</accession>
<organism evidence="2 3">
    <name type="scientific">Escherichia coli</name>
    <dbReference type="NCBI Taxonomy" id="562"/>
    <lineage>
        <taxon>Bacteria</taxon>
        <taxon>Pseudomonadati</taxon>
        <taxon>Pseudomonadota</taxon>
        <taxon>Gammaproteobacteria</taxon>
        <taxon>Enterobacterales</taxon>
        <taxon>Enterobacteriaceae</taxon>
        <taxon>Escherichia</taxon>
    </lineage>
</organism>
<dbReference type="EMBL" id="UGED01000009">
    <property type="protein sequence ID" value="STL58986.1"/>
    <property type="molecule type" value="Genomic_DNA"/>
</dbReference>
<evidence type="ECO:0000313" key="2">
    <source>
        <dbReference type="EMBL" id="STL58986.1"/>
    </source>
</evidence>
<name>A0A377BBS1_ECOLX</name>
<proteinExistence type="predicted"/>
<keyword evidence="1" id="KW-0472">Membrane</keyword>